<proteinExistence type="predicted"/>
<gene>
    <name evidence="1" type="ORF">AcetOrient_orf02603</name>
</gene>
<organism evidence="1 2">
    <name type="scientific">Acetobacter orientalis</name>
    <dbReference type="NCBI Taxonomy" id="146474"/>
    <lineage>
        <taxon>Bacteria</taxon>
        <taxon>Pseudomonadati</taxon>
        <taxon>Pseudomonadota</taxon>
        <taxon>Alphaproteobacteria</taxon>
        <taxon>Acetobacterales</taxon>
        <taxon>Acetobacteraceae</taxon>
        <taxon>Acetobacter</taxon>
    </lineage>
</organism>
<dbReference type="KEGG" id="aot:AcetOri_orf02603"/>
<evidence type="ECO:0000313" key="2">
    <source>
        <dbReference type="Proteomes" id="UP000270034"/>
    </source>
</evidence>
<reference evidence="1 2" key="1">
    <citation type="submission" date="2018-02" db="EMBL/GenBank/DDBJ databases">
        <title>Acetobacter orientalis genome.</title>
        <authorList>
            <person name="Nakashima N."/>
            <person name="Tamura T."/>
        </authorList>
    </citation>
    <scope>NUCLEOTIDE SEQUENCE [LARGE SCALE GENOMIC DNA]</scope>
    <source>
        <strain evidence="1 2">FAN1</strain>
    </source>
</reference>
<dbReference type="AlphaFoldDB" id="A0A2Z5ZJ03"/>
<protein>
    <submittedName>
        <fullName evidence="1">Uncharacterized protein</fullName>
    </submittedName>
</protein>
<dbReference type="EMBL" id="AP018515">
    <property type="protein sequence ID" value="BBC80087.1"/>
    <property type="molecule type" value="Genomic_DNA"/>
</dbReference>
<accession>A0A2Z5ZJ03</accession>
<dbReference type="Proteomes" id="UP000270034">
    <property type="component" value="Chromosome"/>
</dbReference>
<sequence length="42" mass="4892">MKLYGFYQAARYVFDIMPLLDKVPQASTCVLNVKITDRIIKK</sequence>
<evidence type="ECO:0000313" key="1">
    <source>
        <dbReference type="EMBL" id="BBC80087.1"/>
    </source>
</evidence>
<name>A0A2Z5ZJ03_9PROT</name>